<dbReference type="SUPFAM" id="SSF55874">
    <property type="entry name" value="ATPase domain of HSP90 chaperone/DNA topoisomerase II/histidine kinase"/>
    <property type="match status" value="1"/>
</dbReference>
<dbReference type="Pfam" id="PF02518">
    <property type="entry name" value="HATPase_c"/>
    <property type="match status" value="1"/>
</dbReference>
<dbReference type="SMART" id="SM00387">
    <property type="entry name" value="HATPase_c"/>
    <property type="match status" value="1"/>
</dbReference>
<dbReference type="InterPro" id="IPR003594">
    <property type="entry name" value="HATPase_dom"/>
</dbReference>
<dbReference type="SMART" id="SM00388">
    <property type="entry name" value="HisKA"/>
    <property type="match status" value="1"/>
</dbReference>
<dbReference type="EMBL" id="FOQD01000003">
    <property type="protein sequence ID" value="SFH87261.1"/>
    <property type="molecule type" value="Genomic_DNA"/>
</dbReference>
<dbReference type="PANTHER" id="PTHR43711:SF1">
    <property type="entry name" value="HISTIDINE KINASE 1"/>
    <property type="match status" value="1"/>
</dbReference>
<proteinExistence type="predicted"/>
<dbReference type="SUPFAM" id="SSF47384">
    <property type="entry name" value="Homodimeric domain of signal transducing histidine kinase"/>
    <property type="match status" value="1"/>
</dbReference>
<evidence type="ECO:0000256" key="3">
    <source>
        <dbReference type="ARBA" id="ARBA00022553"/>
    </source>
</evidence>
<dbReference type="AlphaFoldDB" id="A0A1I3DLA0"/>
<dbReference type="GO" id="GO:0000155">
    <property type="term" value="F:phosphorelay sensor kinase activity"/>
    <property type="evidence" value="ECO:0007669"/>
    <property type="project" value="InterPro"/>
</dbReference>
<evidence type="ECO:0000256" key="1">
    <source>
        <dbReference type="ARBA" id="ARBA00000085"/>
    </source>
</evidence>
<reference evidence="9" key="1">
    <citation type="submission" date="2016-10" db="EMBL/GenBank/DDBJ databases">
        <authorList>
            <person name="Varghese N."/>
            <person name="Submissions S."/>
        </authorList>
    </citation>
    <scope>NUCLEOTIDE SEQUENCE [LARGE SCALE GENOMIC DNA]</scope>
    <source>
        <strain evidence="9">DSM 26348</strain>
    </source>
</reference>
<dbReference type="Pfam" id="PF00512">
    <property type="entry name" value="HisKA"/>
    <property type="match status" value="1"/>
</dbReference>
<dbReference type="InterPro" id="IPR003661">
    <property type="entry name" value="HisK_dim/P_dom"/>
</dbReference>
<dbReference type="OrthoDB" id="9815750at2"/>
<dbReference type="InterPro" id="IPR005467">
    <property type="entry name" value="His_kinase_dom"/>
</dbReference>
<dbReference type="Gene3D" id="1.10.287.130">
    <property type="match status" value="1"/>
</dbReference>
<name>A0A1I3DLA0_9PLAN</name>
<dbReference type="STRING" id="1576369.SAMN05421753_103297"/>
<dbReference type="Gene3D" id="3.30.565.10">
    <property type="entry name" value="Histidine kinase-like ATPase, C-terminal domain"/>
    <property type="match status" value="1"/>
</dbReference>
<gene>
    <name evidence="8" type="ORF">SAMN05421753_103297</name>
</gene>
<feature type="domain" description="Histidine kinase" evidence="7">
    <location>
        <begin position="31"/>
        <end position="243"/>
    </location>
</feature>
<keyword evidence="4" id="KW-0808">Transferase</keyword>
<dbReference type="CDD" id="cd00082">
    <property type="entry name" value="HisKA"/>
    <property type="match status" value="1"/>
</dbReference>
<dbReference type="InterPro" id="IPR004358">
    <property type="entry name" value="Sig_transdc_His_kin-like_C"/>
</dbReference>
<organism evidence="8 9">
    <name type="scientific">Planctomicrobium piriforme</name>
    <dbReference type="NCBI Taxonomy" id="1576369"/>
    <lineage>
        <taxon>Bacteria</taxon>
        <taxon>Pseudomonadati</taxon>
        <taxon>Planctomycetota</taxon>
        <taxon>Planctomycetia</taxon>
        <taxon>Planctomycetales</taxon>
        <taxon>Planctomycetaceae</taxon>
        <taxon>Planctomicrobium</taxon>
    </lineage>
</organism>
<dbReference type="InterPro" id="IPR050736">
    <property type="entry name" value="Sensor_HK_Regulatory"/>
</dbReference>
<evidence type="ECO:0000256" key="6">
    <source>
        <dbReference type="ARBA" id="ARBA00023012"/>
    </source>
</evidence>
<dbReference type="EC" id="2.7.13.3" evidence="2"/>
<dbReference type="InterPro" id="IPR036890">
    <property type="entry name" value="HATPase_C_sf"/>
</dbReference>
<evidence type="ECO:0000313" key="9">
    <source>
        <dbReference type="Proteomes" id="UP000199518"/>
    </source>
</evidence>
<keyword evidence="5 8" id="KW-0418">Kinase</keyword>
<evidence type="ECO:0000259" key="7">
    <source>
        <dbReference type="PROSITE" id="PS50109"/>
    </source>
</evidence>
<dbReference type="PROSITE" id="PS50109">
    <property type="entry name" value="HIS_KIN"/>
    <property type="match status" value="1"/>
</dbReference>
<keyword evidence="6" id="KW-0902">Two-component regulatory system</keyword>
<evidence type="ECO:0000313" key="8">
    <source>
        <dbReference type="EMBL" id="SFH87261.1"/>
    </source>
</evidence>
<evidence type="ECO:0000256" key="4">
    <source>
        <dbReference type="ARBA" id="ARBA00022679"/>
    </source>
</evidence>
<dbReference type="PRINTS" id="PR00344">
    <property type="entry name" value="BCTRLSENSOR"/>
</dbReference>
<evidence type="ECO:0000256" key="2">
    <source>
        <dbReference type="ARBA" id="ARBA00012438"/>
    </source>
</evidence>
<evidence type="ECO:0000256" key="5">
    <source>
        <dbReference type="ARBA" id="ARBA00022777"/>
    </source>
</evidence>
<dbReference type="Proteomes" id="UP000199518">
    <property type="component" value="Unassembled WGS sequence"/>
</dbReference>
<accession>A0A1I3DLA0</accession>
<dbReference type="PANTHER" id="PTHR43711">
    <property type="entry name" value="TWO-COMPONENT HISTIDINE KINASE"/>
    <property type="match status" value="1"/>
</dbReference>
<keyword evidence="9" id="KW-1185">Reference proteome</keyword>
<dbReference type="InterPro" id="IPR036097">
    <property type="entry name" value="HisK_dim/P_sf"/>
</dbReference>
<protein>
    <recommendedName>
        <fullName evidence="2">histidine kinase</fullName>
        <ecNumber evidence="2">2.7.13.3</ecNumber>
    </recommendedName>
</protein>
<keyword evidence="3" id="KW-0597">Phosphoprotein</keyword>
<sequence length="260" mass="28755">MAALVMTDETAHLERDRLERQYNEIAVLAGGLAHEVRNPLSTIRLNLELLFEELEAIDHPSTHRMLRKMKTIQNECGHLDDVLEAFLQFARAGELTLAESNIADLIRSHLDWYMPFAEQQHIDIRPHLAADLPMVQVDHRLFRQLLDNLIRNAQQAMPEGGLIEIQAFRRDDHVIVEIIDTGHGIPPAAVPKIFEAFFSTKSSGSGLGLPTVRKIVEAHGGTIHCESAQGRGTRFTLSFPLAAAPTAGAAVTEPTPLSAT</sequence>
<dbReference type="CDD" id="cd00075">
    <property type="entry name" value="HATPase"/>
    <property type="match status" value="1"/>
</dbReference>
<comment type="catalytic activity">
    <reaction evidence="1">
        <text>ATP + protein L-histidine = ADP + protein N-phospho-L-histidine.</text>
        <dbReference type="EC" id="2.7.13.3"/>
    </reaction>
</comment>